<dbReference type="AlphaFoldDB" id="A0A833RLQ0"/>
<dbReference type="InterPro" id="IPR013626">
    <property type="entry name" value="PaO"/>
</dbReference>
<keyword evidence="12" id="KW-0411">Iron-sulfur</keyword>
<keyword evidence="9 15" id="KW-1133">Transmembrane helix</keyword>
<dbReference type="InterPro" id="IPR036922">
    <property type="entry name" value="Rieske_2Fe-2S_sf"/>
</dbReference>
<accession>A0A833RLQ0</accession>
<comment type="subcellular location">
    <subcellularLocation>
        <location evidence="2">Membrane</location>
    </subcellularLocation>
    <subcellularLocation>
        <location evidence="1">Plastid</location>
        <location evidence="1">Chloroplast</location>
    </subcellularLocation>
</comment>
<dbReference type="GO" id="GO:0010277">
    <property type="term" value="F:chlorophyllide a oxygenase activity"/>
    <property type="evidence" value="ECO:0007669"/>
    <property type="project" value="InterPro"/>
</dbReference>
<keyword evidence="4" id="KW-0934">Plastid</keyword>
<evidence type="ECO:0000256" key="15">
    <source>
        <dbReference type="SAM" id="Phobius"/>
    </source>
</evidence>
<dbReference type="Pfam" id="PF08417">
    <property type="entry name" value="PaO"/>
    <property type="match status" value="1"/>
</dbReference>
<keyword evidence="6" id="KW-0001">2Fe-2S</keyword>
<evidence type="ECO:0000256" key="1">
    <source>
        <dbReference type="ARBA" id="ARBA00004229"/>
    </source>
</evidence>
<keyword evidence="18" id="KW-1185">Reference proteome</keyword>
<organism evidence="17 18">
    <name type="scientific">Carex littledalei</name>
    <dbReference type="NCBI Taxonomy" id="544730"/>
    <lineage>
        <taxon>Eukaryota</taxon>
        <taxon>Viridiplantae</taxon>
        <taxon>Streptophyta</taxon>
        <taxon>Embryophyta</taxon>
        <taxon>Tracheophyta</taxon>
        <taxon>Spermatophyta</taxon>
        <taxon>Magnoliopsida</taxon>
        <taxon>Liliopsida</taxon>
        <taxon>Poales</taxon>
        <taxon>Cyperaceae</taxon>
        <taxon>Cyperoideae</taxon>
        <taxon>Cariceae</taxon>
        <taxon>Carex</taxon>
        <taxon>Carex subgen. Euthyceras</taxon>
    </lineage>
</organism>
<evidence type="ECO:0000256" key="10">
    <source>
        <dbReference type="ARBA" id="ARBA00023002"/>
    </source>
</evidence>
<evidence type="ECO:0000256" key="9">
    <source>
        <dbReference type="ARBA" id="ARBA00022989"/>
    </source>
</evidence>
<dbReference type="Gene3D" id="2.102.10.10">
    <property type="entry name" value="Rieske [2Fe-2S] iron-sulphur domain"/>
    <property type="match status" value="1"/>
</dbReference>
<dbReference type="SUPFAM" id="SSF50022">
    <property type="entry name" value="ISP domain"/>
    <property type="match status" value="1"/>
</dbReference>
<evidence type="ECO:0000256" key="11">
    <source>
        <dbReference type="ARBA" id="ARBA00023004"/>
    </source>
</evidence>
<dbReference type="PROSITE" id="PS51296">
    <property type="entry name" value="RIESKE"/>
    <property type="match status" value="1"/>
</dbReference>
<dbReference type="Gene3D" id="3.90.380.10">
    <property type="entry name" value="Naphthalene 1,2-dioxygenase Alpha Subunit, Chain A, domain 1"/>
    <property type="match status" value="1"/>
</dbReference>
<evidence type="ECO:0000256" key="2">
    <source>
        <dbReference type="ARBA" id="ARBA00004370"/>
    </source>
</evidence>
<evidence type="ECO:0000313" key="17">
    <source>
        <dbReference type="EMBL" id="KAF3341662.1"/>
    </source>
</evidence>
<keyword evidence="5 15" id="KW-0812">Transmembrane</keyword>
<keyword evidence="8" id="KW-0809">Transit peptide</keyword>
<evidence type="ECO:0000256" key="13">
    <source>
        <dbReference type="ARBA" id="ARBA00023136"/>
    </source>
</evidence>
<dbReference type="EMBL" id="SWLB01000001">
    <property type="protein sequence ID" value="KAF3341662.1"/>
    <property type="molecule type" value="Genomic_DNA"/>
</dbReference>
<keyword evidence="11" id="KW-0408">Iron</keyword>
<feature type="region of interest" description="Disordered" evidence="14">
    <location>
        <begin position="1"/>
        <end position="27"/>
    </location>
</feature>
<reference evidence="17" key="1">
    <citation type="submission" date="2020-01" db="EMBL/GenBank/DDBJ databases">
        <title>Genome sequence of Kobresia littledalei, the first chromosome-level genome in the family Cyperaceae.</title>
        <authorList>
            <person name="Qu G."/>
        </authorList>
    </citation>
    <scope>NUCLEOTIDE SEQUENCE</scope>
    <source>
        <strain evidence="17">C.B.Clarke</strain>
        <tissue evidence="17">Leaf</tissue>
    </source>
</reference>
<evidence type="ECO:0000259" key="16">
    <source>
        <dbReference type="PROSITE" id="PS51296"/>
    </source>
</evidence>
<evidence type="ECO:0000256" key="14">
    <source>
        <dbReference type="SAM" id="MobiDB-lite"/>
    </source>
</evidence>
<dbReference type="GO" id="GO:0009507">
    <property type="term" value="C:chloroplast"/>
    <property type="evidence" value="ECO:0007669"/>
    <property type="project" value="UniProtKB-SubCell"/>
</dbReference>
<gene>
    <name evidence="17" type="ORF">FCM35_KLT00300</name>
</gene>
<evidence type="ECO:0000313" key="18">
    <source>
        <dbReference type="Proteomes" id="UP000623129"/>
    </source>
</evidence>
<dbReference type="InterPro" id="IPR017941">
    <property type="entry name" value="Rieske_2Fe-2S"/>
</dbReference>
<dbReference type="OrthoDB" id="426882at2759"/>
<sequence>MALRLSSLPSLAFSPSRPSMSSTRLQHSHLNHSSARLRISSSHSTPFTALTTNTNTVADQPNSTPTSETFDWFSHWYPLALLRDLDKRAPKGLMVLGLDVVIWWDRVEGAWKVFNDRCPHRLAPLSEGRIDHKGRLQCVYHGWCFDSAGACKYIPQAPALGPPVHKNEKACIAVYPSIEQNGLLWFWPNSSPQYKDIMHKTKPPYIPELDDPSFVSILSTREVLYGYEALTENILDPSHVPYAHHGLMDLQKKEDPGRYASTASILNFIYQEGGIPIELTIEKSDISGFGAKQDGGYHKFIAPCVYYFSIYKDHSVRTSWNEPIIVNIILCIPVRPGKSRVISITAWNFATWADKFVPRWYFYTGANLVIDLDSDLFLLHAQEQTVASERISNWHSSCNVPTKSDAMIVAFRTWLRKYSNNQVNWGTKEFTPLPTASLPKEQLMNRYWSHVVHCKSCSRALRALKFIKVSLQVVSIALIGILAAANHSLTSNSTKTIAVIVAVLCFLASNWLSQFIYKTFYYQDYNHAIFRTSQSLFKRIVGGI</sequence>
<dbReference type="CDD" id="cd03480">
    <property type="entry name" value="Rieske_RO_Alpha_PaO"/>
    <property type="match status" value="1"/>
</dbReference>
<dbReference type="GO" id="GO:0046872">
    <property type="term" value="F:metal ion binding"/>
    <property type="evidence" value="ECO:0007669"/>
    <property type="project" value="UniProtKB-KW"/>
</dbReference>
<dbReference type="PANTHER" id="PTHR21266">
    <property type="entry name" value="IRON-SULFUR DOMAIN CONTAINING PROTEIN"/>
    <property type="match status" value="1"/>
</dbReference>
<feature type="domain" description="Rieske" evidence="16">
    <location>
        <begin position="76"/>
        <end position="186"/>
    </location>
</feature>
<feature type="transmembrane region" description="Helical" evidence="15">
    <location>
        <begin position="497"/>
        <end position="517"/>
    </location>
</feature>
<feature type="compositionally biased region" description="Low complexity" evidence="14">
    <location>
        <begin position="1"/>
        <end position="19"/>
    </location>
</feature>
<dbReference type="GO" id="GO:0016020">
    <property type="term" value="C:membrane"/>
    <property type="evidence" value="ECO:0007669"/>
    <property type="project" value="UniProtKB-SubCell"/>
</dbReference>
<keyword evidence="10" id="KW-0560">Oxidoreductase</keyword>
<evidence type="ECO:0000256" key="6">
    <source>
        <dbReference type="ARBA" id="ARBA00022714"/>
    </source>
</evidence>
<name>A0A833RLQ0_9POAL</name>
<keyword evidence="3" id="KW-0150">Chloroplast</keyword>
<keyword evidence="13 15" id="KW-0472">Membrane</keyword>
<dbReference type="PANTHER" id="PTHR21266:SF32">
    <property type="entry name" value="CHOLESTEROL 7-DESATURASE NVD"/>
    <property type="match status" value="1"/>
</dbReference>
<dbReference type="InterPro" id="IPR050584">
    <property type="entry name" value="Cholesterol_7-desaturase"/>
</dbReference>
<proteinExistence type="predicted"/>
<protein>
    <submittedName>
        <fullName evidence="17">Protochlorophyllide-dependent translocon component 52</fullName>
    </submittedName>
</protein>
<keyword evidence="7" id="KW-0479">Metal-binding</keyword>
<dbReference type="Proteomes" id="UP000623129">
    <property type="component" value="Unassembled WGS sequence"/>
</dbReference>
<evidence type="ECO:0000256" key="8">
    <source>
        <dbReference type="ARBA" id="ARBA00022946"/>
    </source>
</evidence>
<dbReference type="GO" id="GO:0051537">
    <property type="term" value="F:2 iron, 2 sulfur cluster binding"/>
    <property type="evidence" value="ECO:0007669"/>
    <property type="project" value="UniProtKB-KW"/>
</dbReference>
<evidence type="ECO:0000256" key="5">
    <source>
        <dbReference type="ARBA" id="ARBA00022692"/>
    </source>
</evidence>
<evidence type="ECO:0000256" key="4">
    <source>
        <dbReference type="ARBA" id="ARBA00022640"/>
    </source>
</evidence>
<dbReference type="Pfam" id="PF00355">
    <property type="entry name" value="Rieske"/>
    <property type="match status" value="1"/>
</dbReference>
<dbReference type="SUPFAM" id="SSF55961">
    <property type="entry name" value="Bet v1-like"/>
    <property type="match status" value="1"/>
</dbReference>
<evidence type="ECO:0000256" key="12">
    <source>
        <dbReference type="ARBA" id="ARBA00023014"/>
    </source>
</evidence>
<comment type="caution">
    <text evidence="17">The sequence shown here is derived from an EMBL/GenBank/DDBJ whole genome shotgun (WGS) entry which is preliminary data.</text>
</comment>
<evidence type="ECO:0000256" key="3">
    <source>
        <dbReference type="ARBA" id="ARBA00022528"/>
    </source>
</evidence>
<feature type="transmembrane region" description="Helical" evidence="15">
    <location>
        <begin position="466"/>
        <end position="485"/>
    </location>
</feature>
<evidence type="ECO:0000256" key="7">
    <source>
        <dbReference type="ARBA" id="ARBA00022723"/>
    </source>
</evidence>